<evidence type="ECO:0000256" key="1">
    <source>
        <dbReference type="ARBA" id="ARBA00010751"/>
    </source>
</evidence>
<protein>
    <submittedName>
        <fullName evidence="3">Uncharacterized protein</fullName>
    </submittedName>
</protein>
<feature type="compositionally biased region" description="Polar residues" evidence="2">
    <location>
        <begin position="170"/>
        <end position="179"/>
    </location>
</feature>
<feature type="compositionally biased region" description="Gly residues" evidence="2">
    <location>
        <begin position="1"/>
        <end position="11"/>
    </location>
</feature>
<evidence type="ECO:0000313" key="4">
    <source>
        <dbReference type="Proteomes" id="UP000265354"/>
    </source>
</evidence>
<evidence type="ECO:0000256" key="2">
    <source>
        <dbReference type="SAM" id="MobiDB-lite"/>
    </source>
</evidence>
<feature type="region of interest" description="Disordered" evidence="2">
    <location>
        <begin position="144"/>
        <end position="219"/>
    </location>
</feature>
<name>A0A388T1X0_9ACTN</name>
<dbReference type="Pfam" id="PF01906">
    <property type="entry name" value="YbjQ_1"/>
    <property type="match status" value="1"/>
</dbReference>
<proteinExistence type="inferred from homology"/>
<evidence type="ECO:0000313" key="3">
    <source>
        <dbReference type="EMBL" id="GBQ02943.1"/>
    </source>
</evidence>
<dbReference type="SUPFAM" id="SSF117782">
    <property type="entry name" value="YbjQ-like"/>
    <property type="match status" value="1"/>
</dbReference>
<dbReference type="AlphaFoldDB" id="A0A388T1X0"/>
<reference evidence="3 4" key="1">
    <citation type="submission" date="2018-07" db="EMBL/GenBank/DDBJ databases">
        <title>Whole Genome Shotgun Sequence of Streptomyces spongiicola strain 531S.</title>
        <authorList>
            <person name="Dohra H."/>
            <person name="Kodani S."/>
        </authorList>
    </citation>
    <scope>NUCLEOTIDE SEQUENCE [LARGE SCALE GENOMIC DNA]</scope>
    <source>
        <strain evidence="3 4">531S</strain>
    </source>
</reference>
<comment type="caution">
    <text evidence="3">The sequence shown here is derived from an EMBL/GenBank/DDBJ whole genome shotgun (WGS) entry which is preliminary data.</text>
</comment>
<dbReference type="InterPro" id="IPR002765">
    <property type="entry name" value="UPF0145_YbjQ-like"/>
</dbReference>
<dbReference type="Proteomes" id="UP000265354">
    <property type="component" value="Unassembled WGS sequence"/>
</dbReference>
<feature type="region of interest" description="Disordered" evidence="2">
    <location>
        <begin position="103"/>
        <end position="129"/>
    </location>
</feature>
<organism evidence="3 4">
    <name type="scientific">Streptomyces spongiicola</name>
    <dbReference type="NCBI Taxonomy" id="1690221"/>
    <lineage>
        <taxon>Bacteria</taxon>
        <taxon>Bacillati</taxon>
        <taxon>Actinomycetota</taxon>
        <taxon>Actinomycetes</taxon>
        <taxon>Kitasatosporales</taxon>
        <taxon>Streptomycetaceae</taxon>
        <taxon>Streptomyces</taxon>
    </lineage>
</organism>
<dbReference type="InterPro" id="IPR035439">
    <property type="entry name" value="UPF0145_dom_sf"/>
</dbReference>
<dbReference type="EMBL" id="BGZL01000014">
    <property type="protein sequence ID" value="GBQ02943.1"/>
    <property type="molecule type" value="Genomic_DNA"/>
</dbReference>
<gene>
    <name evidence="3" type="ORF">SSP531S_44070</name>
</gene>
<comment type="similarity">
    <text evidence="1">Belongs to the UPF0145 family.</text>
</comment>
<feature type="region of interest" description="Disordered" evidence="2">
    <location>
        <begin position="1"/>
        <end position="39"/>
    </location>
</feature>
<sequence>MGIGDFGGGRGPHPDVPVVTTNGRTTGRADGRTGKRRPGIPAFRVERMVGEVFGPAVRSRRLGSRIGAGLKSMIGGGLKGLSKTLVARRGQASGQAMVPAGRAGAATGRESGADVPVRRLGGGGRRQRGVRVRHGALITRDCRRVGVRRTGRAPPGRTERGPGRRTGQRAGQSPGQHTVQRAELHTGHSPGQRAEQRKGGAPDEPPDNPPPDAPYGRFL</sequence>
<accession>A0A388T1X0</accession>